<sequence length="150" mass="17947">MVFVSIGSIIAVIILVIYLLFFLPAQQAKNTVDDFYAYEQEARYSSSWDMFHPKMKEKFSRNHYMQDRAHVFMNHFEVKTFDYSLSRAKRIKKWQMTEEGEELDVYKITVTKDYGGKYGNFKMIKDVFATKEEGEWWILWDYKTGEEVSP</sequence>
<organism evidence="2 3">
    <name type="scientific">Evansella alkalicola</name>
    <dbReference type="NCBI Taxonomy" id="745819"/>
    <lineage>
        <taxon>Bacteria</taxon>
        <taxon>Bacillati</taxon>
        <taxon>Bacillota</taxon>
        <taxon>Bacilli</taxon>
        <taxon>Bacillales</taxon>
        <taxon>Bacillaceae</taxon>
        <taxon>Evansella</taxon>
    </lineage>
</organism>
<keyword evidence="1" id="KW-1133">Transmembrane helix</keyword>
<accession>A0ABS6JPS5</accession>
<reference evidence="2 3" key="1">
    <citation type="submission" date="2021-06" db="EMBL/GenBank/DDBJ databases">
        <title>Bacillus sp. RD4P76, an endophyte from a halophyte.</title>
        <authorList>
            <person name="Sun J.-Q."/>
        </authorList>
    </citation>
    <scope>NUCLEOTIDE SEQUENCE [LARGE SCALE GENOMIC DNA]</scope>
    <source>
        <strain evidence="2 3">JCM 17098</strain>
    </source>
</reference>
<feature type="transmembrane region" description="Helical" evidence="1">
    <location>
        <begin position="6"/>
        <end position="23"/>
    </location>
</feature>
<keyword evidence="1" id="KW-0472">Membrane</keyword>
<keyword evidence="3" id="KW-1185">Reference proteome</keyword>
<evidence type="ECO:0000313" key="2">
    <source>
        <dbReference type="EMBL" id="MBU9720564.1"/>
    </source>
</evidence>
<dbReference type="SUPFAM" id="SSF54427">
    <property type="entry name" value="NTF2-like"/>
    <property type="match status" value="1"/>
</dbReference>
<name>A0ABS6JPS5_9BACI</name>
<dbReference type="InterPro" id="IPR032710">
    <property type="entry name" value="NTF2-like_dom_sf"/>
</dbReference>
<dbReference type="Proteomes" id="UP000790580">
    <property type="component" value="Unassembled WGS sequence"/>
</dbReference>
<dbReference type="EMBL" id="JAHQCR010000018">
    <property type="protein sequence ID" value="MBU9720564.1"/>
    <property type="molecule type" value="Genomic_DNA"/>
</dbReference>
<comment type="caution">
    <text evidence="2">The sequence shown here is derived from an EMBL/GenBank/DDBJ whole genome shotgun (WGS) entry which is preliminary data.</text>
</comment>
<evidence type="ECO:0000313" key="3">
    <source>
        <dbReference type="Proteomes" id="UP000790580"/>
    </source>
</evidence>
<gene>
    <name evidence="2" type="ORF">KS407_03785</name>
</gene>
<protein>
    <submittedName>
        <fullName evidence="2">Uncharacterized protein</fullName>
    </submittedName>
</protein>
<keyword evidence="1" id="KW-0812">Transmembrane</keyword>
<proteinExistence type="predicted"/>
<evidence type="ECO:0000256" key="1">
    <source>
        <dbReference type="SAM" id="Phobius"/>
    </source>
</evidence>